<reference evidence="3" key="1">
    <citation type="submission" date="2023-03" db="EMBL/GenBank/DDBJ databases">
        <title>Mating type loci evolution in Malassezia.</title>
        <authorList>
            <person name="Coelho M.A."/>
        </authorList>
    </citation>
    <scope>NUCLEOTIDE SEQUENCE</scope>
    <source>
        <strain evidence="3">CBS 9557</strain>
    </source>
</reference>
<dbReference type="GO" id="GO:0005829">
    <property type="term" value="C:cytosol"/>
    <property type="evidence" value="ECO:0007669"/>
    <property type="project" value="TreeGrafter"/>
</dbReference>
<protein>
    <submittedName>
        <fullName evidence="3">Uncharacterized protein</fullName>
    </submittedName>
</protein>
<evidence type="ECO:0000313" key="3">
    <source>
        <dbReference type="EMBL" id="WFD28952.1"/>
    </source>
</evidence>
<keyword evidence="4" id="KW-1185">Reference proteome</keyword>
<sequence>MEAVTTQWDAWRAAPVSARAAQAYVDLAVAFGKTLASSEEARYALCPEAMWSHVADVLNAWMALESEADTHQRDERACTHIQDVKRWMQTLLVFERMSDPALLVLTRVLAQCLVNVVTSAPDTRSTLWTTHVTAEGTEPWADALLRLLASADERTSLAAHVFLLNCLPPGDDKLPDLVYNRPARRVMEVVLQLYEAAVYEETSDTLPVTLALVDRLFVAGLAGPLLDALGPAPDLHATQLALLRALIECLHQHVQGSDAHDAPWIVNVRPLIDRAVTLSQYATDAMQQVAEAGADAQGLVRAYMGLLALFECLHWAGLRAHQDASAARATEAAALLPLLRAPAVLGACIQLLRQARAFYPPQAPFTPSTASVPEGHAASALHTPEPDDGRPGLPRLKRSALQLLGTLSFLAGPQDREAVRDVQDHVRELGGLVDVLSLTALDELNPCTCKIALMLSKISASMLFLRCATCSSRMLHRRRWSVT</sequence>
<dbReference type="InterPro" id="IPR051374">
    <property type="entry name" value="Ataxin-10/CTR86_families"/>
</dbReference>
<name>A0AAF0EV06_9BASI</name>
<proteinExistence type="inferred from homology"/>
<dbReference type="EMBL" id="CP119899">
    <property type="protein sequence ID" value="WFD28952.1"/>
    <property type="molecule type" value="Genomic_DNA"/>
</dbReference>
<evidence type="ECO:0000313" key="4">
    <source>
        <dbReference type="Proteomes" id="UP001213623"/>
    </source>
</evidence>
<gene>
    <name evidence="3" type="ORF">MNAN1_003968</name>
</gene>
<accession>A0AAF0EV06</accession>
<dbReference type="Proteomes" id="UP001213623">
    <property type="component" value="Chromosome 8"/>
</dbReference>
<evidence type="ECO:0000256" key="2">
    <source>
        <dbReference type="SAM" id="MobiDB-lite"/>
    </source>
</evidence>
<comment type="similarity">
    <text evidence="1">Belongs to the ataxin-10 family.</text>
</comment>
<feature type="region of interest" description="Disordered" evidence="2">
    <location>
        <begin position="367"/>
        <end position="393"/>
    </location>
</feature>
<organism evidence="3 4">
    <name type="scientific">Malassezia nana</name>
    <dbReference type="NCBI Taxonomy" id="180528"/>
    <lineage>
        <taxon>Eukaryota</taxon>
        <taxon>Fungi</taxon>
        <taxon>Dikarya</taxon>
        <taxon>Basidiomycota</taxon>
        <taxon>Ustilaginomycotina</taxon>
        <taxon>Malasseziomycetes</taxon>
        <taxon>Malasseziales</taxon>
        <taxon>Malasseziaceae</taxon>
        <taxon>Malassezia</taxon>
    </lineage>
</organism>
<dbReference type="PANTHER" id="PTHR13255">
    <property type="entry name" value="ATAXIN-10"/>
    <property type="match status" value="1"/>
</dbReference>
<dbReference type="PANTHER" id="PTHR13255:SF0">
    <property type="entry name" value="ATAXIN-10"/>
    <property type="match status" value="1"/>
</dbReference>
<evidence type="ECO:0000256" key="1">
    <source>
        <dbReference type="ARBA" id="ARBA00008384"/>
    </source>
</evidence>
<dbReference type="AlphaFoldDB" id="A0AAF0EV06"/>